<dbReference type="GO" id="GO:0061630">
    <property type="term" value="F:ubiquitin protein ligase activity"/>
    <property type="evidence" value="ECO:0007669"/>
    <property type="project" value="TreeGrafter"/>
</dbReference>
<reference evidence="3" key="1">
    <citation type="submission" date="2022-03" db="EMBL/GenBank/DDBJ databases">
        <authorList>
            <person name="Martin C."/>
        </authorList>
    </citation>
    <scope>NUCLEOTIDE SEQUENCE</scope>
</reference>
<feature type="non-terminal residue" evidence="3">
    <location>
        <position position="1"/>
    </location>
</feature>
<evidence type="ECO:0000313" key="4">
    <source>
        <dbReference type="Proteomes" id="UP000749559"/>
    </source>
</evidence>
<dbReference type="PANTHER" id="PTHR24104:SF57">
    <property type="entry name" value="BEE-MILK PROTEIN"/>
    <property type="match status" value="1"/>
</dbReference>
<dbReference type="InterPro" id="IPR001258">
    <property type="entry name" value="NHL_repeat"/>
</dbReference>
<dbReference type="OrthoDB" id="10039644at2759"/>
<dbReference type="EMBL" id="CAIIXF020000004">
    <property type="protein sequence ID" value="CAH1781267.1"/>
    <property type="molecule type" value="Genomic_DNA"/>
</dbReference>
<dbReference type="Pfam" id="PF01436">
    <property type="entry name" value="NHL"/>
    <property type="match status" value="1"/>
</dbReference>
<evidence type="ECO:0000256" key="1">
    <source>
        <dbReference type="ARBA" id="ARBA00022737"/>
    </source>
</evidence>
<sequence>SGDHKRDIPLQDTIKAEALAVNSIGQMMIADGSNASLVFINWQSGKEEHTTPSGFFDSGYGTFIAVTKQDHIIISQSDTNNIRCVDSHGEEVFRYGGCGENALNDPFGVCVDTLGNILVADYGNNRVQLLSPDGNFIRHVLSESEGLKYPWCLAMDTDDNLLVGTMGLEKCEAFVVKYKP</sequence>
<dbReference type="PROSITE" id="PS51125">
    <property type="entry name" value="NHL"/>
    <property type="match status" value="1"/>
</dbReference>
<dbReference type="SUPFAM" id="SSF101898">
    <property type="entry name" value="NHL repeat"/>
    <property type="match status" value="1"/>
</dbReference>
<dbReference type="AlphaFoldDB" id="A0A8S4NM32"/>
<protein>
    <submittedName>
        <fullName evidence="3">Uncharacterized protein</fullName>
    </submittedName>
</protein>
<feature type="repeat" description="NHL" evidence="2">
    <location>
        <begin position="92"/>
        <end position="133"/>
    </location>
</feature>
<dbReference type="PANTHER" id="PTHR24104">
    <property type="entry name" value="E3 UBIQUITIN-PROTEIN LIGASE NHLRC1-RELATED"/>
    <property type="match status" value="1"/>
</dbReference>
<comment type="caution">
    <text evidence="3">The sequence shown here is derived from an EMBL/GenBank/DDBJ whole genome shotgun (WGS) entry which is preliminary data.</text>
</comment>
<dbReference type="Gene3D" id="2.120.10.30">
    <property type="entry name" value="TolB, C-terminal domain"/>
    <property type="match status" value="2"/>
</dbReference>
<organism evidence="3 4">
    <name type="scientific">Owenia fusiformis</name>
    <name type="common">Polychaete worm</name>
    <dbReference type="NCBI Taxonomy" id="6347"/>
    <lineage>
        <taxon>Eukaryota</taxon>
        <taxon>Metazoa</taxon>
        <taxon>Spiralia</taxon>
        <taxon>Lophotrochozoa</taxon>
        <taxon>Annelida</taxon>
        <taxon>Polychaeta</taxon>
        <taxon>Sedentaria</taxon>
        <taxon>Canalipalpata</taxon>
        <taxon>Sabellida</taxon>
        <taxon>Oweniida</taxon>
        <taxon>Oweniidae</taxon>
        <taxon>Owenia</taxon>
    </lineage>
</organism>
<dbReference type="InterPro" id="IPR011042">
    <property type="entry name" value="6-blade_b-propeller_TolB-like"/>
</dbReference>
<dbReference type="GO" id="GO:0043161">
    <property type="term" value="P:proteasome-mediated ubiquitin-dependent protein catabolic process"/>
    <property type="evidence" value="ECO:0007669"/>
    <property type="project" value="TreeGrafter"/>
</dbReference>
<evidence type="ECO:0000256" key="2">
    <source>
        <dbReference type="PROSITE-ProRule" id="PRU00504"/>
    </source>
</evidence>
<name>A0A8S4NM32_OWEFU</name>
<dbReference type="GO" id="GO:0000209">
    <property type="term" value="P:protein polyubiquitination"/>
    <property type="evidence" value="ECO:0007669"/>
    <property type="project" value="TreeGrafter"/>
</dbReference>
<keyword evidence="4" id="KW-1185">Reference proteome</keyword>
<proteinExistence type="predicted"/>
<evidence type="ECO:0000313" key="3">
    <source>
        <dbReference type="EMBL" id="CAH1781267.1"/>
    </source>
</evidence>
<accession>A0A8S4NM32</accession>
<keyword evidence="1" id="KW-0677">Repeat</keyword>
<dbReference type="Proteomes" id="UP000749559">
    <property type="component" value="Unassembled WGS sequence"/>
</dbReference>
<gene>
    <name evidence="3" type="ORF">OFUS_LOCUS7862</name>
</gene>
<dbReference type="InterPro" id="IPR050952">
    <property type="entry name" value="TRIM-NHL_E3_ligases"/>
</dbReference>